<protein>
    <submittedName>
        <fullName evidence="2">Uncharacterized protein</fullName>
    </submittedName>
</protein>
<reference evidence="2" key="1">
    <citation type="journal article" date="2018" name="Mol. Biol. Evol.">
        <title>Broad Genomic Sampling Reveals a Smut Pathogenic Ancestry of the Fungal Clade Ustilaginomycotina.</title>
        <authorList>
            <person name="Kijpornyongpan T."/>
            <person name="Mondo S.J."/>
            <person name="Barry K."/>
            <person name="Sandor L."/>
            <person name="Lee J."/>
            <person name="Lipzen A."/>
            <person name="Pangilinan J."/>
            <person name="LaButti K."/>
            <person name="Hainaut M."/>
            <person name="Henrissat B."/>
            <person name="Grigoriev I.V."/>
            <person name="Spatafora J.W."/>
            <person name="Aime M.C."/>
        </authorList>
    </citation>
    <scope>NUCLEOTIDE SEQUENCE [LARGE SCALE GENOMIC DNA]</scope>
    <source>
        <strain evidence="2">MCA 4198</strain>
    </source>
</reference>
<organism evidence="2 3">
    <name type="scientific">Acaromyces ingoldii</name>
    <dbReference type="NCBI Taxonomy" id="215250"/>
    <lineage>
        <taxon>Eukaryota</taxon>
        <taxon>Fungi</taxon>
        <taxon>Dikarya</taxon>
        <taxon>Basidiomycota</taxon>
        <taxon>Ustilaginomycotina</taxon>
        <taxon>Exobasidiomycetes</taxon>
        <taxon>Exobasidiales</taxon>
        <taxon>Cryptobasidiaceae</taxon>
        <taxon>Acaromyces</taxon>
    </lineage>
</organism>
<dbReference type="AlphaFoldDB" id="A0A316YVR9"/>
<dbReference type="STRING" id="215250.A0A316YVR9"/>
<gene>
    <name evidence="2" type="ORF">FA10DRAFT_300431</name>
</gene>
<dbReference type="Proteomes" id="UP000245768">
    <property type="component" value="Unassembled WGS sequence"/>
</dbReference>
<proteinExistence type="predicted"/>
<name>A0A316YVR9_9BASI</name>
<dbReference type="InParanoid" id="A0A316YVR9"/>
<evidence type="ECO:0000256" key="1">
    <source>
        <dbReference type="SAM" id="MobiDB-lite"/>
    </source>
</evidence>
<dbReference type="EMBL" id="KZ819635">
    <property type="protein sequence ID" value="PWN91855.1"/>
    <property type="molecule type" value="Genomic_DNA"/>
</dbReference>
<evidence type="ECO:0000313" key="2">
    <source>
        <dbReference type="EMBL" id="PWN91855.1"/>
    </source>
</evidence>
<keyword evidence="3" id="KW-1185">Reference proteome</keyword>
<feature type="region of interest" description="Disordered" evidence="1">
    <location>
        <begin position="356"/>
        <end position="377"/>
    </location>
</feature>
<dbReference type="GeneID" id="37046761"/>
<dbReference type="OrthoDB" id="10256743at2759"/>
<feature type="compositionally biased region" description="Acidic residues" evidence="1">
    <location>
        <begin position="362"/>
        <end position="377"/>
    </location>
</feature>
<dbReference type="RefSeq" id="XP_025379053.1">
    <property type="nucleotide sequence ID" value="XM_025524845.1"/>
</dbReference>
<evidence type="ECO:0000313" key="3">
    <source>
        <dbReference type="Proteomes" id="UP000245768"/>
    </source>
</evidence>
<feature type="region of interest" description="Disordered" evidence="1">
    <location>
        <begin position="264"/>
        <end position="295"/>
    </location>
</feature>
<feature type="region of interest" description="Disordered" evidence="1">
    <location>
        <begin position="56"/>
        <end position="132"/>
    </location>
</feature>
<sequence>MSTVPSTLEARGETAVLGVGPSALNDGASYAAPRKQTALGGGVSGSGSTFFLDSSASGSGRGHGAAGVASSRSVGKRKQRRSENARLTSNPHATRPTARDYSLSHPNARIPTFPLPPHLSRLTATPGSPRPTVDTQANGRFNLRLSEASFFLNHQIGVRVDPRIELVPIDETLTPPQRCVRIAEAEIRTWMDQVVFRSPTRVVKRVLFETQDGEPLLKEEARHPHSLVWTIREPYMRLAIHCLARVLGCPSFSKDVPSSTRQTWILHPRPPKVPARRANGTSDIDTPPATDVGTDLGSEASDWAGLTEESELSEAEGYILADAMSEFGEDDTEQEDAIFGDQTIRDRDRGEVDGKALRALDDVQEVDSEADADVEDD</sequence>
<accession>A0A316YVR9</accession>